<name>A0A5K7XAF8_9BACT</name>
<sequence length="261" mass="27296">MLHSTINRRLGTALLLAVITSTDFGASSLRADQIDTFDDATSFNLSPTSTTPSGLNIPVTLNQTAADGIDPAVTLGGERFISISGGGFLDLPTVRKQSGEHSISFSSASRLGFKEASVFLLDYGRTTPLTDGLGGIDFDAQWDNVTVGVTFARSNNFPAVSTGYLTVAFESGDHAGGTIRTGSITKTFTAAGDFAFAFNELGYAGVDFSDVTQVTVSMREGSLDGARFTISGISREAVPEPASIGLASVAIVSFAALRRRQ</sequence>
<reference evidence="3" key="1">
    <citation type="submission" date="2019-10" db="EMBL/GenBank/DDBJ databases">
        <title>Lacipirellula parvula gen. nov., sp. nov., representing a lineage of planctomycetes widespread in freshwater anoxic habitats, and description of the family Lacipirellulaceae.</title>
        <authorList>
            <person name="Dedysh S.N."/>
            <person name="Kulichevskaya I.S."/>
            <person name="Beletsky A.V."/>
            <person name="Rakitin A.L."/>
            <person name="Mardanov A.V."/>
            <person name="Ivanova A.A."/>
            <person name="Saltykova V.X."/>
            <person name="Rijpstra W.I.C."/>
            <person name="Sinninghe Damste J.S."/>
            <person name="Ravin N.V."/>
        </authorList>
    </citation>
    <scope>NUCLEOTIDE SEQUENCE [LARGE SCALE GENOMIC DNA]</scope>
    <source>
        <strain evidence="3">PX69</strain>
    </source>
</reference>
<evidence type="ECO:0000313" key="3">
    <source>
        <dbReference type="Proteomes" id="UP000326837"/>
    </source>
</evidence>
<proteinExistence type="predicted"/>
<dbReference type="EMBL" id="AP021861">
    <property type="protein sequence ID" value="BBO32917.1"/>
    <property type="molecule type" value="Genomic_DNA"/>
</dbReference>
<dbReference type="InterPro" id="IPR013424">
    <property type="entry name" value="Ice-binding_C"/>
</dbReference>
<dbReference type="Pfam" id="PF07589">
    <property type="entry name" value="PEP-CTERM"/>
    <property type="match status" value="1"/>
</dbReference>
<gene>
    <name evidence="2" type="ORF">PLANPX_2529</name>
</gene>
<protein>
    <recommendedName>
        <fullName evidence="1">Ice-binding protein C-terminal domain-containing protein</fullName>
    </recommendedName>
</protein>
<dbReference type="KEGG" id="lpav:PLANPX_2529"/>
<dbReference type="Proteomes" id="UP000326837">
    <property type="component" value="Chromosome"/>
</dbReference>
<dbReference type="RefSeq" id="WP_152098799.1">
    <property type="nucleotide sequence ID" value="NZ_AP021861.1"/>
</dbReference>
<keyword evidence="3" id="KW-1185">Reference proteome</keyword>
<dbReference type="AlphaFoldDB" id="A0A5K7XAF8"/>
<evidence type="ECO:0000313" key="2">
    <source>
        <dbReference type="EMBL" id="BBO32917.1"/>
    </source>
</evidence>
<organism evidence="2 3">
    <name type="scientific">Lacipirellula parvula</name>
    <dbReference type="NCBI Taxonomy" id="2650471"/>
    <lineage>
        <taxon>Bacteria</taxon>
        <taxon>Pseudomonadati</taxon>
        <taxon>Planctomycetota</taxon>
        <taxon>Planctomycetia</taxon>
        <taxon>Pirellulales</taxon>
        <taxon>Lacipirellulaceae</taxon>
        <taxon>Lacipirellula</taxon>
    </lineage>
</organism>
<evidence type="ECO:0000259" key="1">
    <source>
        <dbReference type="Pfam" id="PF07589"/>
    </source>
</evidence>
<accession>A0A5K7XAF8</accession>
<feature type="domain" description="Ice-binding protein C-terminal" evidence="1">
    <location>
        <begin position="237"/>
        <end position="260"/>
    </location>
</feature>